<organism evidence="2">
    <name type="scientific">marine sediment metagenome</name>
    <dbReference type="NCBI Taxonomy" id="412755"/>
    <lineage>
        <taxon>unclassified sequences</taxon>
        <taxon>metagenomes</taxon>
        <taxon>ecological metagenomes</taxon>
    </lineage>
</organism>
<dbReference type="AlphaFoldDB" id="X1H526"/>
<feature type="domain" description="MOFRL" evidence="1">
    <location>
        <begin position="34"/>
        <end position="138"/>
    </location>
</feature>
<dbReference type="PANTHER" id="PTHR12227:SF0">
    <property type="entry name" value="GLYCERATE KINASE"/>
    <property type="match status" value="1"/>
</dbReference>
<dbReference type="InterPro" id="IPR007835">
    <property type="entry name" value="MOFRL"/>
</dbReference>
<dbReference type="GO" id="GO:0005737">
    <property type="term" value="C:cytoplasm"/>
    <property type="evidence" value="ECO:0007669"/>
    <property type="project" value="TreeGrafter"/>
</dbReference>
<proteinExistence type="predicted"/>
<feature type="non-terminal residue" evidence="2">
    <location>
        <position position="1"/>
    </location>
</feature>
<protein>
    <recommendedName>
        <fullName evidence="1">MOFRL domain-containing protein</fullName>
    </recommendedName>
</protein>
<dbReference type="Pfam" id="PF05161">
    <property type="entry name" value="MOFRL"/>
    <property type="match status" value="1"/>
</dbReference>
<comment type="caution">
    <text evidence="2">The sequence shown here is derived from an EMBL/GenBank/DDBJ whole genome shotgun (WGS) entry which is preliminary data.</text>
</comment>
<sequence>RIQGEAKEMGVKFASIAGTFLANLEEEKRKTIQYLLFGGETTVKLSSLRGRGGRNQELAMSFALSTKDTEAIYFLSLGTDGIDGNSSAAGAIVGPFTISDKDKEKEAEKTLAENNTNFFFKKYGGELITGYTGTNLMDVGVICIVLDKD</sequence>
<gene>
    <name evidence="2" type="ORF">S03H2_46531</name>
</gene>
<dbReference type="Gene3D" id="3.40.1480.10">
    <property type="entry name" value="MOFRL domain"/>
    <property type="match status" value="1"/>
</dbReference>
<accession>X1H526</accession>
<dbReference type="SUPFAM" id="SSF82544">
    <property type="entry name" value="GckA/TtuD-like"/>
    <property type="match status" value="1"/>
</dbReference>
<name>X1H526_9ZZZZ</name>
<dbReference type="EMBL" id="BARU01029224">
    <property type="protein sequence ID" value="GAH64472.1"/>
    <property type="molecule type" value="Genomic_DNA"/>
</dbReference>
<evidence type="ECO:0000313" key="2">
    <source>
        <dbReference type="EMBL" id="GAH64472.1"/>
    </source>
</evidence>
<dbReference type="PANTHER" id="PTHR12227">
    <property type="entry name" value="GLYCERATE KINASE"/>
    <property type="match status" value="1"/>
</dbReference>
<dbReference type="GO" id="GO:0008887">
    <property type="term" value="F:glycerate kinase activity"/>
    <property type="evidence" value="ECO:0007669"/>
    <property type="project" value="InterPro"/>
</dbReference>
<reference evidence="2" key="1">
    <citation type="journal article" date="2014" name="Front. Microbiol.">
        <title>High frequency of phylogenetically diverse reductive dehalogenase-homologous genes in deep subseafloor sedimentary metagenomes.</title>
        <authorList>
            <person name="Kawai M."/>
            <person name="Futagami T."/>
            <person name="Toyoda A."/>
            <person name="Takaki Y."/>
            <person name="Nishi S."/>
            <person name="Hori S."/>
            <person name="Arai W."/>
            <person name="Tsubouchi T."/>
            <person name="Morono Y."/>
            <person name="Uchiyama I."/>
            <person name="Ito T."/>
            <person name="Fujiyama A."/>
            <person name="Inagaki F."/>
            <person name="Takami H."/>
        </authorList>
    </citation>
    <scope>NUCLEOTIDE SEQUENCE</scope>
    <source>
        <strain evidence="2">Expedition CK06-06</strain>
    </source>
</reference>
<dbReference type="InterPro" id="IPR039760">
    <property type="entry name" value="MOFRL_protein"/>
</dbReference>
<dbReference type="InterPro" id="IPR037035">
    <property type="entry name" value="GK-like_C_sf"/>
</dbReference>
<evidence type="ECO:0000259" key="1">
    <source>
        <dbReference type="Pfam" id="PF05161"/>
    </source>
</evidence>